<evidence type="ECO:0000313" key="2">
    <source>
        <dbReference type="EMBL" id="AWI33334.1"/>
    </source>
</evidence>
<dbReference type="EMBL" id="CP021886">
    <property type="protein sequence ID" value="AWI33334.1"/>
    <property type="molecule type" value="Genomic_DNA"/>
</dbReference>
<keyword evidence="1" id="KW-0812">Transmembrane</keyword>
<proteinExistence type="predicted"/>
<keyword evidence="1" id="KW-1133">Transmembrane helix</keyword>
<sequence>MIKRGFMWFEVIATMVYFITIFFYTPIEAALLFLEALVNGDTTIVSVFIVLIFFIHLIFPLPLAIKAHKNKRNIEKYFHLFYMLFAPILLVFFAYGYDNTKGLNSIIFLIMTISIPLIPFLFLLSKPV</sequence>
<reference evidence="2 3" key="1">
    <citation type="submission" date="2017-06" db="EMBL/GenBank/DDBJ databases">
        <title>Complete genome of Helicobacter apodemus.</title>
        <authorList>
            <person name="Cho S."/>
        </authorList>
    </citation>
    <scope>NUCLEOTIDE SEQUENCE [LARGE SCALE GENOMIC DNA]</scope>
    <source>
        <strain evidence="3">SNUVETPUB-15-01</strain>
    </source>
</reference>
<feature type="transmembrane region" description="Helical" evidence="1">
    <location>
        <begin position="103"/>
        <end position="124"/>
    </location>
</feature>
<organism evidence="2 3">
    <name type="scientific">Helicobacter apodemus</name>
    <dbReference type="NCBI Taxonomy" id="135569"/>
    <lineage>
        <taxon>Bacteria</taxon>
        <taxon>Pseudomonadati</taxon>
        <taxon>Campylobacterota</taxon>
        <taxon>Epsilonproteobacteria</taxon>
        <taxon>Campylobacterales</taxon>
        <taxon>Helicobacteraceae</taxon>
        <taxon>Helicobacter</taxon>
    </lineage>
</organism>
<evidence type="ECO:0000313" key="3">
    <source>
        <dbReference type="Proteomes" id="UP000244890"/>
    </source>
</evidence>
<feature type="transmembrane region" description="Helical" evidence="1">
    <location>
        <begin position="44"/>
        <end position="65"/>
    </location>
</feature>
<feature type="transmembrane region" description="Helical" evidence="1">
    <location>
        <begin position="7"/>
        <end position="24"/>
    </location>
</feature>
<evidence type="ECO:0000256" key="1">
    <source>
        <dbReference type="SAM" id="Phobius"/>
    </source>
</evidence>
<keyword evidence="1" id="KW-0472">Membrane</keyword>
<dbReference type="Proteomes" id="UP000244890">
    <property type="component" value="Chromosome"/>
</dbReference>
<name>A0A2U8FAZ2_9HELI</name>
<feature type="transmembrane region" description="Helical" evidence="1">
    <location>
        <begin position="77"/>
        <end position="97"/>
    </location>
</feature>
<dbReference type="AlphaFoldDB" id="A0A2U8FAZ2"/>
<protein>
    <submittedName>
        <fullName evidence="2">Uncharacterized protein</fullName>
    </submittedName>
</protein>
<dbReference type="KEGG" id="had:CDV25_00130"/>
<gene>
    <name evidence="2" type="ORF">CDV25_00130</name>
</gene>
<accession>A0A2U8FAZ2</accession>